<organism evidence="1 2">
    <name type="scientific">Brevibacterium samyangense</name>
    <dbReference type="NCBI Taxonomy" id="366888"/>
    <lineage>
        <taxon>Bacteria</taxon>
        <taxon>Bacillati</taxon>
        <taxon>Actinomycetota</taxon>
        <taxon>Actinomycetes</taxon>
        <taxon>Micrococcales</taxon>
        <taxon>Brevibacteriaceae</taxon>
        <taxon>Brevibacterium</taxon>
    </lineage>
</organism>
<gene>
    <name evidence="1" type="ORF">GCM10009755_24000</name>
</gene>
<proteinExistence type="predicted"/>
<dbReference type="InterPro" id="IPR007263">
    <property type="entry name" value="DCC1-like"/>
</dbReference>
<protein>
    <recommendedName>
        <fullName evidence="3">DUF393 domain-containing protein</fullName>
    </recommendedName>
</protein>
<sequence>MAELTVLFDGYCGMCTRSMEAVKRVDRADRIELVANQVPEVREKYGLTKEMVDYQVWAIDAAGRRIGGAQAIAAIVDVLLGQRSGVRGVLARTTSVPGIAHAIDALYQWVARNRRHFPGTTPWCERHAGECR</sequence>
<keyword evidence="2" id="KW-1185">Reference proteome</keyword>
<dbReference type="PANTHER" id="PTHR34290">
    <property type="entry name" value="SI:CH73-390P7.2"/>
    <property type="match status" value="1"/>
</dbReference>
<accession>A0ABN2TKR8</accession>
<dbReference type="RefSeq" id="WP_344310017.1">
    <property type="nucleotide sequence ID" value="NZ_BAAANO010000023.1"/>
</dbReference>
<dbReference type="InterPro" id="IPR044691">
    <property type="entry name" value="DCC1_Trx"/>
</dbReference>
<evidence type="ECO:0000313" key="2">
    <source>
        <dbReference type="Proteomes" id="UP001500755"/>
    </source>
</evidence>
<dbReference type="PANTHER" id="PTHR34290:SF2">
    <property type="entry name" value="OS04G0668800 PROTEIN"/>
    <property type="match status" value="1"/>
</dbReference>
<evidence type="ECO:0008006" key="3">
    <source>
        <dbReference type="Google" id="ProtNLM"/>
    </source>
</evidence>
<reference evidence="1 2" key="1">
    <citation type="journal article" date="2019" name="Int. J. Syst. Evol. Microbiol.">
        <title>The Global Catalogue of Microorganisms (GCM) 10K type strain sequencing project: providing services to taxonomists for standard genome sequencing and annotation.</title>
        <authorList>
            <consortium name="The Broad Institute Genomics Platform"/>
            <consortium name="The Broad Institute Genome Sequencing Center for Infectious Disease"/>
            <person name="Wu L."/>
            <person name="Ma J."/>
        </authorList>
    </citation>
    <scope>NUCLEOTIDE SEQUENCE [LARGE SCALE GENOMIC DNA]</scope>
    <source>
        <strain evidence="1 2">JCM 14546</strain>
    </source>
</reference>
<comment type="caution">
    <text evidence="1">The sequence shown here is derived from an EMBL/GenBank/DDBJ whole genome shotgun (WGS) entry which is preliminary data.</text>
</comment>
<dbReference type="Pfam" id="PF04134">
    <property type="entry name" value="DCC1-like"/>
    <property type="match status" value="1"/>
</dbReference>
<name>A0ABN2TKR8_9MICO</name>
<evidence type="ECO:0000313" key="1">
    <source>
        <dbReference type="EMBL" id="GAA2011785.1"/>
    </source>
</evidence>
<dbReference type="EMBL" id="BAAANO010000023">
    <property type="protein sequence ID" value="GAA2011785.1"/>
    <property type="molecule type" value="Genomic_DNA"/>
</dbReference>
<dbReference type="Proteomes" id="UP001500755">
    <property type="component" value="Unassembled WGS sequence"/>
</dbReference>